<sequence length="185" mass="20824">MFLLSKIMQYKLILGMFCAGLYATSSLCIKASVLAAPLDLAAQEVQAEMRRVGQVRFTAPDFKPGTIRHMVMFRFKPQTTRAERFEVTKRFMELAELSHRMDGKKVILSLETGPQISGENADIGLEQGYLVTFASEGDRNFYVGRPIVTDIRYFDPAHDAFKHFAGAYIAQAVVFDFPVAMRSQP</sequence>
<dbReference type="InterPro" id="IPR013097">
    <property type="entry name" value="Dabb"/>
</dbReference>
<evidence type="ECO:0000313" key="2">
    <source>
        <dbReference type="EMBL" id="PAL21122.1"/>
    </source>
</evidence>
<dbReference type="RefSeq" id="WP_095351780.1">
    <property type="nucleotide sequence ID" value="NZ_NDFO01000015.1"/>
</dbReference>
<reference evidence="2 3" key="1">
    <citation type="submission" date="2017-04" db="EMBL/GenBank/DDBJ databases">
        <title>Kefir bacterial isolates.</title>
        <authorList>
            <person name="Kim Y."/>
            <person name="Blasche S."/>
            <person name="Patil K.R."/>
        </authorList>
    </citation>
    <scope>NUCLEOTIDE SEQUENCE [LARGE SCALE GENOMIC DNA]</scope>
    <source>
        <strain evidence="2 3">KR-2</strain>
    </source>
</reference>
<protein>
    <submittedName>
        <fullName evidence="2">Stress responsive protein</fullName>
    </submittedName>
</protein>
<dbReference type="InterPro" id="IPR011008">
    <property type="entry name" value="Dimeric_a/b-barrel"/>
</dbReference>
<organism evidence="2 3">
    <name type="scientific">Acetobacter syzygii</name>
    <dbReference type="NCBI Taxonomy" id="146476"/>
    <lineage>
        <taxon>Bacteria</taxon>
        <taxon>Pseudomonadati</taxon>
        <taxon>Pseudomonadota</taxon>
        <taxon>Alphaproteobacteria</taxon>
        <taxon>Acetobacterales</taxon>
        <taxon>Acetobacteraceae</taxon>
        <taxon>Acetobacter</taxon>
    </lineage>
</organism>
<dbReference type="OrthoDB" id="7282220at2"/>
<proteinExistence type="predicted"/>
<keyword evidence="3" id="KW-1185">Reference proteome</keyword>
<gene>
    <name evidence="2" type="ORF">B9K05_11365</name>
</gene>
<evidence type="ECO:0000313" key="3">
    <source>
        <dbReference type="Proteomes" id="UP000216033"/>
    </source>
</evidence>
<dbReference type="PROSITE" id="PS51502">
    <property type="entry name" value="S_R_A_B_BARREL"/>
    <property type="match status" value="1"/>
</dbReference>
<dbReference type="Pfam" id="PF07876">
    <property type="entry name" value="Dabb"/>
    <property type="match status" value="1"/>
</dbReference>
<dbReference type="Proteomes" id="UP000216033">
    <property type="component" value="Unassembled WGS sequence"/>
</dbReference>
<dbReference type="Gene3D" id="3.30.70.100">
    <property type="match status" value="1"/>
</dbReference>
<dbReference type="STRING" id="1231343.Absy_012_051"/>
<feature type="domain" description="Stress-response A/B barrel" evidence="1">
    <location>
        <begin position="67"/>
        <end position="177"/>
    </location>
</feature>
<comment type="caution">
    <text evidence="2">The sequence shown here is derived from an EMBL/GenBank/DDBJ whole genome shotgun (WGS) entry which is preliminary data.</text>
</comment>
<dbReference type="EMBL" id="NDFP01000014">
    <property type="protein sequence ID" value="PAL21122.1"/>
    <property type="molecule type" value="Genomic_DNA"/>
</dbReference>
<dbReference type="AlphaFoldDB" id="A0A270B7X1"/>
<dbReference type="SMART" id="SM00886">
    <property type="entry name" value="Dabb"/>
    <property type="match status" value="1"/>
</dbReference>
<accession>A0A270B7X1</accession>
<name>A0A270B7X1_9PROT</name>
<dbReference type="SUPFAM" id="SSF54909">
    <property type="entry name" value="Dimeric alpha+beta barrel"/>
    <property type="match status" value="1"/>
</dbReference>
<evidence type="ECO:0000259" key="1">
    <source>
        <dbReference type="PROSITE" id="PS51502"/>
    </source>
</evidence>